<reference evidence="2" key="1">
    <citation type="journal article" date="2017" name="Nature">
        <title>The sunflower genome provides insights into oil metabolism, flowering and Asterid evolution.</title>
        <authorList>
            <person name="Badouin H."/>
            <person name="Gouzy J."/>
            <person name="Grassa C.J."/>
            <person name="Murat F."/>
            <person name="Staton S.E."/>
            <person name="Cottret L."/>
            <person name="Lelandais-Briere C."/>
            <person name="Owens G.L."/>
            <person name="Carrere S."/>
            <person name="Mayjonade B."/>
            <person name="Legrand L."/>
            <person name="Gill N."/>
            <person name="Kane N.C."/>
            <person name="Bowers J.E."/>
            <person name="Hubner S."/>
            <person name="Bellec A."/>
            <person name="Berard A."/>
            <person name="Berges H."/>
            <person name="Blanchet N."/>
            <person name="Boniface M.C."/>
            <person name="Brunel D."/>
            <person name="Catrice O."/>
            <person name="Chaidir N."/>
            <person name="Claudel C."/>
            <person name="Donnadieu C."/>
            <person name="Faraut T."/>
            <person name="Fievet G."/>
            <person name="Helmstetter N."/>
            <person name="King M."/>
            <person name="Knapp S.J."/>
            <person name="Lai Z."/>
            <person name="Le Paslier M.C."/>
            <person name="Lippi Y."/>
            <person name="Lorenzon L."/>
            <person name="Mandel J.R."/>
            <person name="Marage G."/>
            <person name="Marchand G."/>
            <person name="Marquand E."/>
            <person name="Bret-Mestries E."/>
            <person name="Morien E."/>
            <person name="Nambeesan S."/>
            <person name="Nguyen T."/>
            <person name="Pegot-Espagnet P."/>
            <person name="Pouilly N."/>
            <person name="Raftis F."/>
            <person name="Sallet E."/>
            <person name="Schiex T."/>
            <person name="Thomas J."/>
            <person name="Vandecasteele C."/>
            <person name="Vares D."/>
            <person name="Vear F."/>
            <person name="Vautrin S."/>
            <person name="Crespi M."/>
            <person name="Mangin B."/>
            <person name="Burke J.M."/>
            <person name="Salse J."/>
            <person name="Munos S."/>
            <person name="Vincourt P."/>
            <person name="Rieseberg L.H."/>
            <person name="Langlade N.B."/>
        </authorList>
    </citation>
    <scope>NUCLEOTIDE SEQUENCE [LARGE SCALE GENOMIC DNA]</scope>
    <source>
        <strain evidence="2">cv. SF193</strain>
    </source>
</reference>
<sequence length="57" mass="6585">MFPTHEEPILRGSPFTRNMLFVPFGSHEEPFFVTLVLRWKGPPKITSSWACSCFKAQ</sequence>
<evidence type="ECO:0000313" key="1">
    <source>
        <dbReference type="EMBL" id="OTG03129.1"/>
    </source>
</evidence>
<accession>A0A251SX08</accession>
<protein>
    <submittedName>
        <fullName evidence="1">Uncharacterized protein</fullName>
    </submittedName>
</protein>
<dbReference type="EMBL" id="CM007902">
    <property type="protein sequence ID" value="OTG03129.1"/>
    <property type="molecule type" value="Genomic_DNA"/>
</dbReference>
<dbReference type="Proteomes" id="UP000215914">
    <property type="component" value="Chromosome 13"/>
</dbReference>
<proteinExistence type="predicted"/>
<dbReference type="InParanoid" id="A0A251SX08"/>
<evidence type="ECO:0000313" key="2">
    <source>
        <dbReference type="Proteomes" id="UP000215914"/>
    </source>
</evidence>
<keyword evidence="2" id="KW-1185">Reference proteome</keyword>
<dbReference type="AlphaFoldDB" id="A0A251SX08"/>
<name>A0A251SX08_HELAN</name>
<organism evidence="1 2">
    <name type="scientific">Helianthus annuus</name>
    <name type="common">Common sunflower</name>
    <dbReference type="NCBI Taxonomy" id="4232"/>
    <lineage>
        <taxon>Eukaryota</taxon>
        <taxon>Viridiplantae</taxon>
        <taxon>Streptophyta</taxon>
        <taxon>Embryophyta</taxon>
        <taxon>Tracheophyta</taxon>
        <taxon>Spermatophyta</taxon>
        <taxon>Magnoliopsida</taxon>
        <taxon>eudicotyledons</taxon>
        <taxon>Gunneridae</taxon>
        <taxon>Pentapetalae</taxon>
        <taxon>asterids</taxon>
        <taxon>campanulids</taxon>
        <taxon>Asterales</taxon>
        <taxon>Asteraceae</taxon>
        <taxon>Asteroideae</taxon>
        <taxon>Heliantheae alliance</taxon>
        <taxon>Heliantheae</taxon>
        <taxon>Helianthus</taxon>
    </lineage>
</organism>
<gene>
    <name evidence="1" type="ORF">HannXRQ_Chr13g0420681</name>
</gene>